<dbReference type="GeneID" id="92354238"/>
<evidence type="ECO:0000313" key="1">
    <source>
        <dbReference type="EMBL" id="BFH73354.1"/>
    </source>
</evidence>
<dbReference type="RefSeq" id="WP_369611498.1">
    <property type="nucleotide sequence ID" value="NZ_AP031322.1"/>
</dbReference>
<accession>A0AAT9GRB0</accession>
<organism evidence="1">
    <name type="scientific">Sulfurisphaera javensis</name>
    <dbReference type="NCBI Taxonomy" id="2049879"/>
    <lineage>
        <taxon>Archaea</taxon>
        <taxon>Thermoproteota</taxon>
        <taxon>Thermoprotei</taxon>
        <taxon>Sulfolobales</taxon>
        <taxon>Sulfolobaceae</taxon>
        <taxon>Sulfurisphaera</taxon>
    </lineage>
</organism>
<dbReference type="EMBL" id="AP031322">
    <property type="protein sequence ID" value="BFH73354.1"/>
    <property type="molecule type" value="Genomic_DNA"/>
</dbReference>
<protein>
    <submittedName>
        <fullName evidence="1">Uncharacterized protein</fullName>
    </submittedName>
</protein>
<sequence>MEITELQDIEVKKYIKFDGECITQIIDFKPELAIVNQACEIFNYFMNKGYKTRVKSPEILFLSLLYGSLNIKDILNKISTSQTKYMIKCCKNDLLTSVSNLDKELRVKLSSIAINSLDTLI</sequence>
<proteinExistence type="predicted"/>
<dbReference type="KEGG" id="sjv:SJAV_12980"/>
<reference evidence="1" key="1">
    <citation type="submission" date="2024-03" db="EMBL/GenBank/DDBJ databases">
        <title>Complete genome sequence of Sulfurisphaera javensis strain KD-1.</title>
        <authorList>
            <person name="Sakai H."/>
            <person name="Nur N."/>
            <person name="Suwanto A."/>
            <person name="Kurosawa N."/>
        </authorList>
    </citation>
    <scope>NUCLEOTIDE SEQUENCE</scope>
    <source>
        <strain evidence="1">KD-1</strain>
    </source>
</reference>
<dbReference type="AlphaFoldDB" id="A0AAT9GRB0"/>
<gene>
    <name evidence="1" type="ORF">SJAV_12980</name>
</gene>
<name>A0AAT9GRB0_9CREN</name>